<dbReference type="Proteomes" id="UP000030762">
    <property type="component" value="Unassembled WGS sequence"/>
</dbReference>
<dbReference type="InterPro" id="IPR011009">
    <property type="entry name" value="Kinase-like_dom_sf"/>
</dbReference>
<dbReference type="EMBL" id="JH767158">
    <property type="protein sequence ID" value="EQC33747.1"/>
    <property type="molecule type" value="Genomic_DNA"/>
</dbReference>
<dbReference type="InParanoid" id="T0RTS7"/>
<dbReference type="PANTHER" id="PTHR44329">
    <property type="entry name" value="SERINE/THREONINE-PROTEIN KINASE TNNI3K-RELATED"/>
    <property type="match status" value="1"/>
</dbReference>
<dbReference type="GO" id="GO:0004674">
    <property type="term" value="F:protein serine/threonine kinase activity"/>
    <property type="evidence" value="ECO:0007669"/>
    <property type="project" value="TreeGrafter"/>
</dbReference>
<sequence length="397" mass="43665">MGACCSNDTVQLPPSTIALRSVPVPAPPKAAKKIHSSEYKVDMSSSGEHQPAPEPATNDEDSDDVVASPTRAKKGRVASVTSRQLRSSTVRRMYGNLKKYAQSVDEVFHRDTSPDRFITFNSYEYDELAPLQHEWWIDPTAITDTRAIPSVTMVCEYAFLDGQEVFIKRLDRNASSHKLSRSRRLLMAEVHIGAKVEHPFIATFLGFCITPYSGLSCVSEFVHGSSLLEMLSSGPLSWHEHKLPWARQIAAALVYLHSMQITHRNLKPDTILITAKTGAVKLLGMGHGATSSFVNHHPPTTSEWSAPELLQGRDVSEKTDVYSFGLVLLSLELQASPFAAASAHYHELMMKILTGTLKPVVPATSPVADILHDCLQYPPARRPTMAVVASRLDGLSL</sequence>
<proteinExistence type="predicted"/>
<evidence type="ECO:0000259" key="2">
    <source>
        <dbReference type="PROSITE" id="PS50011"/>
    </source>
</evidence>
<dbReference type="InterPro" id="IPR000719">
    <property type="entry name" value="Prot_kinase_dom"/>
</dbReference>
<feature type="domain" description="Protein kinase" evidence="2">
    <location>
        <begin position="137"/>
        <end position="395"/>
    </location>
</feature>
<evidence type="ECO:0000313" key="4">
    <source>
        <dbReference type="Proteomes" id="UP000030762"/>
    </source>
</evidence>
<dbReference type="GeneID" id="19949576"/>
<name>T0RTS7_SAPDV</name>
<dbReference type="AlphaFoldDB" id="T0RTS7"/>
<evidence type="ECO:0000313" key="3">
    <source>
        <dbReference type="EMBL" id="EQC33747.1"/>
    </source>
</evidence>
<dbReference type="InterPro" id="IPR051681">
    <property type="entry name" value="Ser/Thr_Kinases-Pseudokinases"/>
</dbReference>
<keyword evidence="4" id="KW-1185">Reference proteome</keyword>
<dbReference type="eggNOG" id="KOG0192">
    <property type="taxonomic scope" value="Eukaryota"/>
</dbReference>
<keyword evidence="3" id="KW-0808">Transferase</keyword>
<evidence type="ECO:0000256" key="1">
    <source>
        <dbReference type="SAM" id="MobiDB-lite"/>
    </source>
</evidence>
<gene>
    <name evidence="3" type="ORF">SDRG_08849</name>
</gene>
<keyword evidence="3" id="KW-0418">Kinase</keyword>
<organism evidence="3 4">
    <name type="scientific">Saprolegnia diclina (strain VS20)</name>
    <dbReference type="NCBI Taxonomy" id="1156394"/>
    <lineage>
        <taxon>Eukaryota</taxon>
        <taxon>Sar</taxon>
        <taxon>Stramenopiles</taxon>
        <taxon>Oomycota</taxon>
        <taxon>Saprolegniomycetes</taxon>
        <taxon>Saprolegniales</taxon>
        <taxon>Saprolegniaceae</taxon>
        <taxon>Saprolegnia</taxon>
    </lineage>
</organism>
<feature type="region of interest" description="Disordered" evidence="1">
    <location>
        <begin position="19"/>
        <end position="82"/>
    </location>
</feature>
<dbReference type="VEuPathDB" id="FungiDB:SDRG_08849"/>
<dbReference type="OrthoDB" id="4062651at2759"/>
<dbReference type="RefSeq" id="XP_008612970.1">
    <property type="nucleotide sequence ID" value="XM_008614748.1"/>
</dbReference>
<dbReference type="OMA" id="AHYHELM"/>
<dbReference type="STRING" id="1156394.T0RTS7"/>
<dbReference type="Pfam" id="PF00069">
    <property type="entry name" value="Pkinase"/>
    <property type="match status" value="1"/>
</dbReference>
<accession>T0RTS7</accession>
<protein>
    <submittedName>
        <fullName evidence="3">TKL protein kinase</fullName>
    </submittedName>
</protein>
<dbReference type="SUPFAM" id="SSF56112">
    <property type="entry name" value="Protein kinase-like (PK-like)"/>
    <property type="match status" value="1"/>
</dbReference>
<dbReference type="PROSITE" id="PS50011">
    <property type="entry name" value="PROTEIN_KINASE_DOM"/>
    <property type="match status" value="1"/>
</dbReference>
<reference evidence="3 4" key="1">
    <citation type="submission" date="2012-04" db="EMBL/GenBank/DDBJ databases">
        <title>The Genome Sequence of Saprolegnia declina VS20.</title>
        <authorList>
            <consortium name="The Broad Institute Genome Sequencing Platform"/>
            <person name="Russ C."/>
            <person name="Nusbaum C."/>
            <person name="Tyler B."/>
            <person name="van West P."/>
            <person name="Dieguez-Uribeondo J."/>
            <person name="de Bruijn I."/>
            <person name="Tripathy S."/>
            <person name="Jiang R."/>
            <person name="Young S.K."/>
            <person name="Zeng Q."/>
            <person name="Gargeya S."/>
            <person name="Fitzgerald M."/>
            <person name="Haas B."/>
            <person name="Abouelleil A."/>
            <person name="Alvarado L."/>
            <person name="Arachchi H.M."/>
            <person name="Berlin A."/>
            <person name="Chapman S.B."/>
            <person name="Goldberg J."/>
            <person name="Griggs A."/>
            <person name="Gujja S."/>
            <person name="Hansen M."/>
            <person name="Howarth C."/>
            <person name="Imamovic A."/>
            <person name="Larimer J."/>
            <person name="McCowen C."/>
            <person name="Montmayeur A."/>
            <person name="Murphy C."/>
            <person name="Neiman D."/>
            <person name="Pearson M."/>
            <person name="Priest M."/>
            <person name="Roberts A."/>
            <person name="Saif S."/>
            <person name="Shea T."/>
            <person name="Sisk P."/>
            <person name="Sykes S."/>
            <person name="Wortman J."/>
            <person name="Nusbaum C."/>
            <person name="Birren B."/>
        </authorList>
    </citation>
    <scope>NUCLEOTIDE SEQUENCE [LARGE SCALE GENOMIC DNA]</scope>
    <source>
        <strain evidence="3 4">VS20</strain>
    </source>
</reference>
<dbReference type="PANTHER" id="PTHR44329:SF214">
    <property type="entry name" value="PROTEIN KINASE DOMAIN-CONTAINING PROTEIN"/>
    <property type="match status" value="1"/>
</dbReference>
<dbReference type="GO" id="GO:0005524">
    <property type="term" value="F:ATP binding"/>
    <property type="evidence" value="ECO:0007669"/>
    <property type="project" value="InterPro"/>
</dbReference>
<dbReference type="Gene3D" id="1.10.510.10">
    <property type="entry name" value="Transferase(Phosphotransferase) domain 1"/>
    <property type="match status" value="1"/>
</dbReference>